<dbReference type="Proteomes" id="UP000248484">
    <property type="component" value="Chromosome 16"/>
</dbReference>
<accession>A0A455C749</accession>
<dbReference type="AlphaFoldDB" id="A0A455C749"/>
<reference evidence="3" key="1">
    <citation type="submission" date="2025-08" db="UniProtKB">
        <authorList>
            <consortium name="RefSeq"/>
        </authorList>
    </citation>
    <scope>IDENTIFICATION</scope>
    <source>
        <tissue evidence="3">Muscle</tissue>
    </source>
</reference>
<evidence type="ECO:0000256" key="1">
    <source>
        <dbReference type="SAM" id="MobiDB-lite"/>
    </source>
</evidence>
<dbReference type="KEGG" id="pcad:114487980"/>
<protein>
    <submittedName>
        <fullName evidence="3">Uncharacterized protein</fullName>
    </submittedName>
</protein>
<name>A0A455C749_PHYMC</name>
<organism evidence="2 3">
    <name type="scientific">Physeter macrocephalus</name>
    <name type="common">Sperm whale</name>
    <name type="synonym">Physeter catodon</name>
    <dbReference type="NCBI Taxonomy" id="9755"/>
    <lineage>
        <taxon>Eukaryota</taxon>
        <taxon>Metazoa</taxon>
        <taxon>Chordata</taxon>
        <taxon>Craniata</taxon>
        <taxon>Vertebrata</taxon>
        <taxon>Euteleostomi</taxon>
        <taxon>Mammalia</taxon>
        <taxon>Eutheria</taxon>
        <taxon>Laurasiatheria</taxon>
        <taxon>Artiodactyla</taxon>
        <taxon>Whippomorpha</taxon>
        <taxon>Cetacea</taxon>
        <taxon>Odontoceti</taxon>
        <taxon>Physeteridae</taxon>
        <taxon>Physeter</taxon>
    </lineage>
</organism>
<evidence type="ECO:0000313" key="3">
    <source>
        <dbReference type="RefSeq" id="XP_028356892.1"/>
    </source>
</evidence>
<dbReference type="InParanoid" id="A0A455C749"/>
<feature type="region of interest" description="Disordered" evidence="1">
    <location>
        <begin position="147"/>
        <end position="196"/>
    </location>
</feature>
<dbReference type="RefSeq" id="XP_028356892.1">
    <property type="nucleotide sequence ID" value="XM_028501091.2"/>
</dbReference>
<evidence type="ECO:0000313" key="2">
    <source>
        <dbReference type="Proteomes" id="UP000248484"/>
    </source>
</evidence>
<proteinExistence type="predicted"/>
<gene>
    <name evidence="3" type="primary">LOC114487980</name>
</gene>
<keyword evidence="2" id="KW-1185">Reference proteome</keyword>
<sequence>MRAYTRGRPSSHACMCAWHRHTRVPARPAPNTYLDVAQDRSWFKYNETRFSTEKSRRARALQGAAERGWRRHGAAGRAGGLQGCGAALAGPVAWSRCTFGQDAGAPACCQPPTFLGPFAAPMALVSLLHLPALRQWVLRALQPIGQVEGPPAQGHNHRGASRGHQQDNTEQQKPAGEGWGGRAPCTPAAPHRKQPWDTVVGDQAPAARSGWSTQRHHVSLPRVQEMAPRPGALRLLTEVRRPVAQTPAGGPSPSGSSLPRAFSKRFCTLGAPARHRGACQQVHSFHSTCAHLVPGSGDRAAKSEFPARRGLPACWAKGADKQMRKHTDG</sequence>
<dbReference type="GeneID" id="114487980"/>